<gene>
    <name evidence="1" type="ORF">METZ01_LOCUS465863</name>
</gene>
<feature type="non-terminal residue" evidence="1">
    <location>
        <position position="1"/>
    </location>
</feature>
<proteinExistence type="predicted"/>
<accession>A0A383AZP9</accession>
<organism evidence="1">
    <name type="scientific">marine metagenome</name>
    <dbReference type="NCBI Taxonomy" id="408172"/>
    <lineage>
        <taxon>unclassified sequences</taxon>
        <taxon>metagenomes</taxon>
        <taxon>ecological metagenomes</taxon>
    </lineage>
</organism>
<dbReference type="EMBL" id="UINC01196131">
    <property type="protein sequence ID" value="SVE13009.1"/>
    <property type="molecule type" value="Genomic_DNA"/>
</dbReference>
<dbReference type="AlphaFoldDB" id="A0A383AZP9"/>
<evidence type="ECO:0000313" key="1">
    <source>
        <dbReference type="EMBL" id="SVE13009.1"/>
    </source>
</evidence>
<protein>
    <submittedName>
        <fullName evidence="1">Uncharacterized protein</fullName>
    </submittedName>
</protein>
<name>A0A383AZP9_9ZZZZ</name>
<sequence>VSLQYPPFTSFDIAVLKSILSREPTKKELDFIGPALKPLISSRYFIDFSQKHPFYQALNKTQF</sequence>
<feature type="non-terminal residue" evidence="1">
    <location>
        <position position="63"/>
    </location>
</feature>
<reference evidence="1" key="1">
    <citation type="submission" date="2018-05" db="EMBL/GenBank/DDBJ databases">
        <authorList>
            <person name="Lanie J.A."/>
            <person name="Ng W.-L."/>
            <person name="Kazmierczak K.M."/>
            <person name="Andrzejewski T.M."/>
            <person name="Davidsen T.M."/>
            <person name="Wayne K.J."/>
            <person name="Tettelin H."/>
            <person name="Glass J.I."/>
            <person name="Rusch D."/>
            <person name="Podicherti R."/>
            <person name="Tsui H.-C.T."/>
            <person name="Winkler M.E."/>
        </authorList>
    </citation>
    <scope>NUCLEOTIDE SEQUENCE</scope>
</reference>